<keyword evidence="1" id="KW-0812">Transmembrane</keyword>
<accession>A0A0E3SRD6</accession>
<feature type="transmembrane region" description="Helical" evidence="1">
    <location>
        <begin position="209"/>
        <end position="226"/>
    </location>
</feature>
<gene>
    <name evidence="2" type="ORF">MCMEM_0810</name>
</gene>
<name>A0A0E3SRD6_METMT</name>
<dbReference type="PATRIC" id="fig|1434104.5.peg.875"/>
<keyword evidence="1" id="KW-1133">Transmembrane helix</keyword>
<organism evidence="2 3">
    <name type="scientific">Methanococcoides methylutens MM1</name>
    <dbReference type="NCBI Taxonomy" id="1434104"/>
    <lineage>
        <taxon>Archaea</taxon>
        <taxon>Methanobacteriati</taxon>
        <taxon>Methanobacteriota</taxon>
        <taxon>Stenosarchaea group</taxon>
        <taxon>Methanomicrobia</taxon>
        <taxon>Methanosarcinales</taxon>
        <taxon>Methanosarcinaceae</taxon>
        <taxon>Methanococcoides</taxon>
    </lineage>
</organism>
<dbReference type="KEGG" id="mmet:MCMEM_0810"/>
<evidence type="ECO:0000256" key="1">
    <source>
        <dbReference type="SAM" id="Phobius"/>
    </source>
</evidence>
<dbReference type="HOGENOM" id="CLU_051458_0_0_2"/>
<dbReference type="InterPro" id="IPR055966">
    <property type="entry name" value="DUF7544"/>
</dbReference>
<dbReference type="STRING" id="1434104.MCMEM_0810"/>
<feature type="transmembrane region" description="Helical" evidence="1">
    <location>
        <begin position="292"/>
        <end position="318"/>
    </location>
</feature>
<sequence>MEWYVVEAVDKAVSRTKKCLFEPFDFWKWMKLAIIVMLIGGSGGNFNSGSNSYSSNDYDFQDSGPFEGFADSFGGLADQIPTSAPDLGLIIAVILLIFALILFFSYVSSVMEFVFVDSLVSNEVKFWEYSRKYLRKGLGLFTFRLLVGILLLAIIVAMALPIVLPLIASSAQNFEETIMVAIVSAIFLLIGIILIVAIIGGIISSFVNLAIPVAIYTETGIFRAFANVFGQFRKDWKQIIGYWFGRIILGIAVAIIIGILMLIMIIAVGLFLLLADLLLYFILTTVLPGSDIAVWIFLVPIILIELVFFIFLLAFIALPGKVFMKYHMITFLQQWYPEVEVPVFDVEQMGDDGEEIDEEEEREY</sequence>
<reference evidence="2 3" key="1">
    <citation type="submission" date="2014-07" db="EMBL/GenBank/DDBJ databases">
        <title>Methanogenic archaea and the global carbon cycle.</title>
        <authorList>
            <person name="Henriksen J.R."/>
            <person name="Luke J."/>
            <person name="Reinhart S."/>
            <person name="Benedict M.N."/>
            <person name="Youngblut N.D."/>
            <person name="Metcalf M.E."/>
            <person name="Whitaker R.J."/>
            <person name="Metcalf W.W."/>
        </authorList>
    </citation>
    <scope>NUCLEOTIDE SEQUENCE [LARGE SCALE GENOMIC DNA]</scope>
    <source>
        <strain evidence="2 3">MM1</strain>
    </source>
</reference>
<dbReference type="OrthoDB" id="137652at2157"/>
<evidence type="ECO:0008006" key="4">
    <source>
        <dbReference type="Google" id="ProtNLM"/>
    </source>
</evidence>
<evidence type="ECO:0000313" key="2">
    <source>
        <dbReference type="EMBL" id="AKB84863.1"/>
    </source>
</evidence>
<protein>
    <recommendedName>
        <fullName evidence="4">Transmembrane protein</fullName>
    </recommendedName>
</protein>
<feature type="transmembrane region" description="Helical" evidence="1">
    <location>
        <begin position="179"/>
        <end position="203"/>
    </location>
</feature>
<dbReference type="AlphaFoldDB" id="A0A0E3SRD6"/>
<dbReference type="RefSeq" id="WP_048205022.1">
    <property type="nucleotide sequence ID" value="NZ_CP009518.1"/>
</dbReference>
<dbReference type="GeneID" id="24893327"/>
<feature type="transmembrane region" description="Helical" evidence="1">
    <location>
        <begin position="141"/>
        <end position="167"/>
    </location>
</feature>
<keyword evidence="3" id="KW-1185">Reference proteome</keyword>
<evidence type="ECO:0000313" key="3">
    <source>
        <dbReference type="Proteomes" id="UP000033048"/>
    </source>
</evidence>
<dbReference type="EMBL" id="CP009518">
    <property type="protein sequence ID" value="AKB84863.1"/>
    <property type="molecule type" value="Genomic_DNA"/>
</dbReference>
<dbReference type="Proteomes" id="UP000033048">
    <property type="component" value="Chromosome"/>
</dbReference>
<feature type="transmembrane region" description="Helical" evidence="1">
    <location>
        <begin position="87"/>
        <end position="107"/>
    </location>
</feature>
<dbReference type="Pfam" id="PF24400">
    <property type="entry name" value="DUF7544"/>
    <property type="match status" value="1"/>
</dbReference>
<proteinExistence type="predicted"/>
<feature type="transmembrane region" description="Helical" evidence="1">
    <location>
        <begin position="247"/>
        <end position="280"/>
    </location>
</feature>
<keyword evidence="1" id="KW-0472">Membrane</keyword>